<name>E6MJ79_9FIRM</name>
<evidence type="ECO:0000313" key="3">
    <source>
        <dbReference type="Proteomes" id="UP000004754"/>
    </source>
</evidence>
<evidence type="ECO:0000256" key="1">
    <source>
        <dbReference type="SAM" id="Phobius"/>
    </source>
</evidence>
<keyword evidence="3" id="KW-1185">Reference proteome</keyword>
<proteinExistence type="predicted"/>
<dbReference type="InterPro" id="IPR012652">
    <property type="entry name" value="ThiW"/>
</dbReference>
<feature type="transmembrane region" description="Helical" evidence="1">
    <location>
        <begin position="83"/>
        <end position="103"/>
    </location>
</feature>
<evidence type="ECO:0000313" key="2">
    <source>
        <dbReference type="EMBL" id="EFV00899.1"/>
    </source>
</evidence>
<dbReference type="Gene3D" id="1.10.1760.20">
    <property type="match status" value="1"/>
</dbReference>
<dbReference type="STRING" id="887929.HMP0721_2064"/>
<dbReference type="Proteomes" id="UP000004754">
    <property type="component" value="Unassembled WGS sequence"/>
</dbReference>
<keyword evidence="1" id="KW-1133">Transmembrane helix</keyword>
<feature type="transmembrane region" description="Helical" evidence="1">
    <location>
        <begin position="109"/>
        <end position="133"/>
    </location>
</feature>
<dbReference type="EMBL" id="AEQN01000026">
    <property type="protein sequence ID" value="EFV00899.1"/>
    <property type="molecule type" value="Genomic_DNA"/>
</dbReference>
<comment type="caution">
    <text evidence="2">The sequence shown here is derived from an EMBL/GenBank/DDBJ whole genome shotgun (WGS) entry which is preliminary data.</text>
</comment>
<dbReference type="AlphaFoldDB" id="E6MJ79"/>
<dbReference type="Pfam" id="PF09512">
    <property type="entry name" value="ThiW"/>
    <property type="match status" value="1"/>
</dbReference>
<feature type="transmembrane region" description="Helical" evidence="1">
    <location>
        <begin position="52"/>
        <end position="71"/>
    </location>
</feature>
<dbReference type="NCBIfam" id="TIGR02359">
    <property type="entry name" value="thiW"/>
    <property type="match status" value="1"/>
</dbReference>
<protein>
    <submittedName>
        <fullName evidence="2">Protein ThiW</fullName>
    </submittedName>
</protein>
<keyword evidence="1" id="KW-0472">Membrane</keyword>
<dbReference type="HOGENOM" id="CLU_100509_1_0_9"/>
<organism evidence="2 3">
    <name type="scientific">Pseudoramibacter alactolyticus ATCC 23263</name>
    <dbReference type="NCBI Taxonomy" id="887929"/>
    <lineage>
        <taxon>Bacteria</taxon>
        <taxon>Bacillati</taxon>
        <taxon>Bacillota</taxon>
        <taxon>Clostridia</taxon>
        <taxon>Eubacteriales</taxon>
        <taxon>Eubacteriaceae</taxon>
        <taxon>Pseudoramibacter</taxon>
    </lineage>
</organism>
<feature type="transmembrane region" description="Helical" evidence="1">
    <location>
        <begin position="145"/>
        <end position="168"/>
    </location>
</feature>
<feature type="transmembrane region" description="Helical" evidence="1">
    <location>
        <begin position="174"/>
        <end position="199"/>
    </location>
</feature>
<dbReference type="eggNOG" id="COG4732">
    <property type="taxonomic scope" value="Bacteria"/>
</dbReference>
<gene>
    <name evidence="2" type="primary">thiW</name>
    <name evidence="2" type="ORF">HMP0721_2064</name>
</gene>
<feature type="transmembrane region" description="Helical" evidence="1">
    <location>
        <begin position="21"/>
        <end position="40"/>
    </location>
</feature>
<keyword evidence="1" id="KW-0812">Transmembrane</keyword>
<sequence>MRGDQRVSTEKRRPTRAICRIWKTAASGGLASNVFLQEVLVSQSAFNTRKLAIAALLCALAVVGSLFSFPVFGSKCAPVQHVVNILCAVLLGPFWGVFVAFAASLLRNLFGLGTVLAFPGSMCGALLCGLVYWRFKNLFATLAAEIFGTGIVGGLLSYPVAVTFMGIAAGSVAFYAFVMPFLISTIGGAILAGILVAALQKNGALGRMQLILRPRT</sequence>
<accession>E6MJ79</accession>
<reference evidence="2 3" key="1">
    <citation type="submission" date="2010-12" db="EMBL/GenBank/DDBJ databases">
        <authorList>
            <person name="Muzny D."/>
            <person name="Qin X."/>
            <person name="Deng J."/>
            <person name="Jiang H."/>
            <person name="Liu Y."/>
            <person name="Qu J."/>
            <person name="Song X.-Z."/>
            <person name="Zhang L."/>
            <person name="Thornton R."/>
            <person name="Coyle M."/>
            <person name="Francisco L."/>
            <person name="Jackson L."/>
            <person name="Javaid M."/>
            <person name="Korchina V."/>
            <person name="Kovar C."/>
            <person name="Mata R."/>
            <person name="Mathew T."/>
            <person name="Ngo R."/>
            <person name="Nguyen L."/>
            <person name="Nguyen N."/>
            <person name="Okwuonu G."/>
            <person name="Ongeri F."/>
            <person name="Pham C."/>
            <person name="Simmons D."/>
            <person name="Wilczek-Boney K."/>
            <person name="Hale W."/>
            <person name="Jakkamsetti A."/>
            <person name="Pham P."/>
            <person name="Ruth R."/>
            <person name="San Lucas F."/>
            <person name="Warren J."/>
            <person name="Zhang J."/>
            <person name="Zhao Z."/>
            <person name="Zhou C."/>
            <person name="Zhu D."/>
            <person name="Lee S."/>
            <person name="Bess C."/>
            <person name="Blankenburg K."/>
            <person name="Forbes L."/>
            <person name="Fu Q."/>
            <person name="Gubbala S."/>
            <person name="Hirani K."/>
            <person name="Jayaseelan J.C."/>
            <person name="Lara F."/>
            <person name="Munidasa M."/>
            <person name="Palculict T."/>
            <person name="Patil S."/>
            <person name="Pu L.-L."/>
            <person name="Saada N."/>
            <person name="Tang L."/>
            <person name="Weissenberger G."/>
            <person name="Zhu Y."/>
            <person name="Hemphill L."/>
            <person name="Shang Y."/>
            <person name="Youmans B."/>
            <person name="Ayvaz T."/>
            <person name="Ross M."/>
            <person name="Santibanez J."/>
            <person name="Aqrawi P."/>
            <person name="Gross S."/>
            <person name="Joshi V."/>
            <person name="Fowler G."/>
            <person name="Nazareth L."/>
            <person name="Reid J."/>
            <person name="Worley K."/>
            <person name="Petrosino J."/>
            <person name="Highlander S."/>
            <person name="Gibbs R."/>
        </authorList>
    </citation>
    <scope>NUCLEOTIDE SEQUENCE [LARGE SCALE GENOMIC DNA]</scope>
    <source>
        <strain evidence="2 3">ATCC 23263</strain>
    </source>
</reference>